<evidence type="ECO:0000256" key="2">
    <source>
        <dbReference type="SAM" id="SignalP"/>
    </source>
</evidence>
<proteinExistence type="predicted"/>
<dbReference type="Pfam" id="PF05901">
    <property type="entry name" value="Excalibur"/>
    <property type="match status" value="1"/>
</dbReference>
<dbReference type="InterPro" id="IPR008613">
    <property type="entry name" value="Excalibur_Ca-bd_domain"/>
</dbReference>
<gene>
    <name evidence="4" type="ORF">P5G52_15875</name>
</gene>
<feature type="chain" id="PRO_5047059267" evidence="2">
    <location>
        <begin position="27"/>
        <end position="137"/>
    </location>
</feature>
<dbReference type="Proteomes" id="UP001174209">
    <property type="component" value="Unassembled WGS sequence"/>
</dbReference>
<keyword evidence="5" id="KW-1185">Reference proteome</keyword>
<reference evidence="4" key="1">
    <citation type="submission" date="2023-06" db="EMBL/GenBank/DDBJ databases">
        <title>MT1 and MT2 Draft Genomes of Novel Species.</title>
        <authorList>
            <person name="Venkateswaran K."/>
        </authorList>
    </citation>
    <scope>NUCLEOTIDE SEQUENCE</scope>
    <source>
        <strain evidence="4">IIF3SC-B10</strain>
    </source>
</reference>
<keyword evidence="1" id="KW-0472">Membrane</keyword>
<evidence type="ECO:0000256" key="1">
    <source>
        <dbReference type="SAM" id="Phobius"/>
    </source>
</evidence>
<dbReference type="EMBL" id="JAROCG010000002">
    <property type="protein sequence ID" value="MDN4612347.1"/>
    <property type="molecule type" value="Genomic_DNA"/>
</dbReference>
<keyword evidence="1" id="KW-1133">Transmembrane helix</keyword>
<evidence type="ECO:0000259" key="3">
    <source>
        <dbReference type="SMART" id="SM00894"/>
    </source>
</evidence>
<feature type="transmembrane region" description="Helical" evidence="1">
    <location>
        <begin position="112"/>
        <end position="130"/>
    </location>
</feature>
<comment type="caution">
    <text evidence="4">The sequence shown here is derived from an EMBL/GenBank/DDBJ whole genome shotgun (WGS) entry which is preliminary data.</text>
</comment>
<accession>A0ABT8K757</accession>
<dbReference type="RefSeq" id="WP_301229304.1">
    <property type="nucleotide sequence ID" value="NZ_JAROCG010000002.1"/>
</dbReference>
<feature type="domain" description="Excalibur calcium-binding" evidence="3">
    <location>
        <begin position="28"/>
        <end position="64"/>
    </location>
</feature>
<name>A0ABT8K757_9MICC</name>
<keyword evidence="1" id="KW-0812">Transmembrane</keyword>
<evidence type="ECO:0000313" key="5">
    <source>
        <dbReference type="Proteomes" id="UP001174209"/>
    </source>
</evidence>
<evidence type="ECO:0000313" key="4">
    <source>
        <dbReference type="EMBL" id="MDN4612347.1"/>
    </source>
</evidence>
<organism evidence="4 5">
    <name type="scientific">Arthrobacter burdickii</name>
    <dbReference type="NCBI Taxonomy" id="3035920"/>
    <lineage>
        <taxon>Bacteria</taxon>
        <taxon>Bacillati</taxon>
        <taxon>Actinomycetota</taxon>
        <taxon>Actinomycetes</taxon>
        <taxon>Micrococcales</taxon>
        <taxon>Micrococcaceae</taxon>
        <taxon>Arthrobacter</taxon>
    </lineage>
</organism>
<feature type="signal peptide" evidence="2">
    <location>
        <begin position="1"/>
        <end position="26"/>
    </location>
</feature>
<sequence length="137" mass="13751">MKKSTATITLGAAAAFTALSAAPAQAFPYQNCDEAAAAAVYNIPVSSPAYTAALDVDGDGIACESDLYVYRPEFVPGGTTEIRGAEPQIGQMPVGGANTGVTQEPADETASLALGAGLVLAAVAGATFVVRRREATA</sequence>
<protein>
    <submittedName>
        <fullName evidence="4">Excalibur calcium-binding domain-containing protein</fullName>
    </submittedName>
</protein>
<keyword evidence="2" id="KW-0732">Signal</keyword>
<dbReference type="SMART" id="SM00894">
    <property type="entry name" value="Excalibur"/>
    <property type="match status" value="1"/>
</dbReference>